<dbReference type="EMBL" id="JACHKT010000054">
    <property type="protein sequence ID" value="MBB6005657.1"/>
    <property type="molecule type" value="Genomic_DNA"/>
</dbReference>
<reference evidence="1 2" key="1">
    <citation type="submission" date="2020-08" db="EMBL/GenBank/DDBJ databases">
        <title>Functional genomics of gut bacteria from endangered species of beetles.</title>
        <authorList>
            <person name="Carlos-Shanley C."/>
        </authorList>
    </citation>
    <scope>NUCLEOTIDE SEQUENCE [LARGE SCALE GENOMIC DNA]</scope>
    <source>
        <strain evidence="1 2">S00070</strain>
    </source>
</reference>
<dbReference type="Proteomes" id="UP000524404">
    <property type="component" value="Unassembled WGS sequence"/>
</dbReference>
<organism evidence="1 2">
    <name type="scientific">Arcicella rosea</name>
    <dbReference type="NCBI Taxonomy" id="502909"/>
    <lineage>
        <taxon>Bacteria</taxon>
        <taxon>Pseudomonadati</taxon>
        <taxon>Bacteroidota</taxon>
        <taxon>Cytophagia</taxon>
        <taxon>Cytophagales</taxon>
        <taxon>Flectobacillaceae</taxon>
        <taxon>Arcicella</taxon>
    </lineage>
</organism>
<gene>
    <name evidence="1" type="ORF">HNP25_004331</name>
</gene>
<sequence length="123" mass="14183">MMVNDITGKIIGCCIEIHKHLGPGLLESAYEECLAYELSKTGLHFERQKTVPVNYKEIILEYGYRMDFLVENKVVVELKSVEALHPVHEAQVLTYMKFAEKKVGLLINFNVTILKDGIRRFIR</sequence>
<accession>A0A841ENJ5</accession>
<protein>
    <submittedName>
        <fullName evidence="1">GxxExxY protein</fullName>
    </submittedName>
</protein>
<evidence type="ECO:0000313" key="2">
    <source>
        <dbReference type="Proteomes" id="UP000524404"/>
    </source>
</evidence>
<dbReference type="RefSeq" id="WP_184137671.1">
    <property type="nucleotide sequence ID" value="NZ_JACHKT010000054.1"/>
</dbReference>
<name>A0A841ENJ5_9BACT</name>
<comment type="caution">
    <text evidence="1">The sequence shown here is derived from an EMBL/GenBank/DDBJ whole genome shotgun (WGS) entry which is preliminary data.</text>
</comment>
<proteinExistence type="predicted"/>
<dbReference type="NCBIfam" id="TIGR04256">
    <property type="entry name" value="GxxExxY"/>
    <property type="match status" value="1"/>
</dbReference>
<evidence type="ECO:0000313" key="1">
    <source>
        <dbReference type="EMBL" id="MBB6005657.1"/>
    </source>
</evidence>
<dbReference type="InterPro" id="IPR026350">
    <property type="entry name" value="GxxExxY"/>
</dbReference>
<keyword evidence="2" id="KW-1185">Reference proteome</keyword>
<dbReference type="AlphaFoldDB" id="A0A841ENJ5"/>
<dbReference type="Pfam" id="PF13366">
    <property type="entry name" value="PDDEXK_3"/>
    <property type="match status" value="1"/>
</dbReference>